<reference evidence="2" key="1">
    <citation type="submission" date="2020-07" db="EMBL/GenBank/DDBJ databases">
        <title>Multicomponent nature underlies the extraordinary mechanical properties of spider dragline silk.</title>
        <authorList>
            <person name="Kono N."/>
            <person name="Nakamura H."/>
            <person name="Mori M."/>
            <person name="Yoshida Y."/>
            <person name="Ohtoshi R."/>
            <person name="Malay A.D."/>
            <person name="Moran D.A.P."/>
            <person name="Tomita M."/>
            <person name="Numata K."/>
            <person name="Arakawa K."/>
        </authorList>
    </citation>
    <scope>NUCLEOTIDE SEQUENCE</scope>
</reference>
<feature type="region of interest" description="Disordered" evidence="1">
    <location>
        <begin position="38"/>
        <end position="66"/>
    </location>
</feature>
<protein>
    <submittedName>
        <fullName evidence="2">Uncharacterized protein</fullName>
    </submittedName>
</protein>
<keyword evidence="3" id="KW-1185">Reference proteome</keyword>
<comment type="caution">
    <text evidence="2">The sequence shown here is derived from an EMBL/GenBank/DDBJ whole genome shotgun (WGS) entry which is preliminary data.</text>
</comment>
<dbReference type="EMBL" id="BMAO01000028">
    <property type="protein sequence ID" value="GFQ63873.1"/>
    <property type="molecule type" value="Genomic_DNA"/>
</dbReference>
<sequence length="66" mass="7567">MLVDIRPTDVIVIRRLDNRLRNMGSVWQQQSSRYWNTADWPDGSTGVCNTAPGRRDARGKHTRTSP</sequence>
<dbReference type="AlphaFoldDB" id="A0A8X6K818"/>
<evidence type="ECO:0000313" key="3">
    <source>
        <dbReference type="Proteomes" id="UP000887116"/>
    </source>
</evidence>
<evidence type="ECO:0000256" key="1">
    <source>
        <dbReference type="SAM" id="MobiDB-lite"/>
    </source>
</evidence>
<accession>A0A8X6K818</accession>
<name>A0A8X6K818_TRICU</name>
<evidence type="ECO:0000313" key="2">
    <source>
        <dbReference type="EMBL" id="GFQ63873.1"/>
    </source>
</evidence>
<organism evidence="2 3">
    <name type="scientific">Trichonephila clavata</name>
    <name type="common">Joro spider</name>
    <name type="synonym">Nephila clavata</name>
    <dbReference type="NCBI Taxonomy" id="2740835"/>
    <lineage>
        <taxon>Eukaryota</taxon>
        <taxon>Metazoa</taxon>
        <taxon>Ecdysozoa</taxon>
        <taxon>Arthropoda</taxon>
        <taxon>Chelicerata</taxon>
        <taxon>Arachnida</taxon>
        <taxon>Araneae</taxon>
        <taxon>Araneomorphae</taxon>
        <taxon>Entelegynae</taxon>
        <taxon>Araneoidea</taxon>
        <taxon>Nephilidae</taxon>
        <taxon>Trichonephila</taxon>
    </lineage>
</organism>
<dbReference type="Proteomes" id="UP000887116">
    <property type="component" value="Unassembled WGS sequence"/>
</dbReference>
<feature type="compositionally biased region" description="Basic residues" evidence="1">
    <location>
        <begin position="57"/>
        <end position="66"/>
    </location>
</feature>
<proteinExistence type="predicted"/>
<gene>
    <name evidence="2" type="ORF">TNCT_612121</name>
</gene>